<feature type="region of interest" description="Disordered" evidence="1">
    <location>
        <begin position="1"/>
        <end position="38"/>
    </location>
</feature>
<sequence length="106" mass="11791">MRGEGTQRVGSTSVVWHNTSDIPRSCSGSSNTERGLTRSSLECSQQHITQLLGNMPEIFRSITLGHVELLDDIITSDSFNELPHWKNYGYPMPFTLPLTDAAYTSC</sequence>
<evidence type="ECO:0000256" key="1">
    <source>
        <dbReference type="SAM" id="MobiDB-lite"/>
    </source>
</evidence>
<keyword evidence="3" id="KW-1185">Reference proteome</keyword>
<organism evidence="2 3">
    <name type="scientific">Trichonephila inaurata madagascariensis</name>
    <dbReference type="NCBI Taxonomy" id="2747483"/>
    <lineage>
        <taxon>Eukaryota</taxon>
        <taxon>Metazoa</taxon>
        <taxon>Ecdysozoa</taxon>
        <taxon>Arthropoda</taxon>
        <taxon>Chelicerata</taxon>
        <taxon>Arachnida</taxon>
        <taxon>Araneae</taxon>
        <taxon>Araneomorphae</taxon>
        <taxon>Entelegynae</taxon>
        <taxon>Araneoidea</taxon>
        <taxon>Nephilidae</taxon>
        <taxon>Trichonephila</taxon>
        <taxon>Trichonephila inaurata</taxon>
    </lineage>
</organism>
<comment type="caution">
    <text evidence="2">The sequence shown here is derived from an EMBL/GenBank/DDBJ whole genome shotgun (WGS) entry which is preliminary data.</text>
</comment>
<feature type="compositionally biased region" description="Polar residues" evidence="1">
    <location>
        <begin position="8"/>
        <end position="38"/>
    </location>
</feature>
<accession>A0A8X6JRL6</accession>
<reference evidence="2" key="1">
    <citation type="submission" date="2020-08" db="EMBL/GenBank/DDBJ databases">
        <title>Multicomponent nature underlies the extraordinary mechanical properties of spider dragline silk.</title>
        <authorList>
            <person name="Kono N."/>
            <person name="Nakamura H."/>
            <person name="Mori M."/>
            <person name="Yoshida Y."/>
            <person name="Ohtoshi R."/>
            <person name="Malay A.D."/>
            <person name="Moran D.A.P."/>
            <person name="Tomita M."/>
            <person name="Numata K."/>
            <person name="Arakawa K."/>
        </authorList>
    </citation>
    <scope>NUCLEOTIDE SEQUENCE</scope>
</reference>
<dbReference type="EMBL" id="BMAV01026949">
    <property type="protein sequence ID" value="GFS54747.1"/>
    <property type="molecule type" value="Genomic_DNA"/>
</dbReference>
<evidence type="ECO:0000313" key="2">
    <source>
        <dbReference type="EMBL" id="GFS54747.1"/>
    </source>
</evidence>
<name>A0A8X6JRL6_9ARAC</name>
<proteinExistence type="predicted"/>
<dbReference type="Proteomes" id="UP000886998">
    <property type="component" value="Unassembled WGS sequence"/>
</dbReference>
<protein>
    <submittedName>
        <fullName evidence="2">Uncharacterized protein</fullName>
    </submittedName>
</protein>
<dbReference type="AlphaFoldDB" id="A0A8X6JRL6"/>
<evidence type="ECO:0000313" key="3">
    <source>
        <dbReference type="Proteomes" id="UP000886998"/>
    </source>
</evidence>
<gene>
    <name evidence="2" type="ORF">TNIN_484291</name>
</gene>